<evidence type="ECO:0000313" key="1">
    <source>
        <dbReference type="EMBL" id="KGR77706.1"/>
    </source>
</evidence>
<reference evidence="1 2" key="1">
    <citation type="submission" date="2014-02" db="EMBL/GenBank/DDBJ databases">
        <title>Draft genome sequence of Lysinibacillus manganicus DSM 26584T.</title>
        <authorList>
            <person name="Zhang F."/>
            <person name="Wang G."/>
            <person name="Zhang L."/>
        </authorList>
    </citation>
    <scope>NUCLEOTIDE SEQUENCE [LARGE SCALE GENOMIC DNA]</scope>
    <source>
        <strain evidence="1 2">DSM 26584</strain>
    </source>
</reference>
<dbReference type="RefSeq" id="WP_036187716.1">
    <property type="nucleotide sequence ID" value="NZ_AVDA01000016.1"/>
</dbReference>
<organism evidence="1 2">
    <name type="scientific">Ureibacillus manganicus DSM 26584</name>
    <dbReference type="NCBI Taxonomy" id="1384049"/>
    <lineage>
        <taxon>Bacteria</taxon>
        <taxon>Bacillati</taxon>
        <taxon>Bacillota</taxon>
        <taxon>Bacilli</taxon>
        <taxon>Bacillales</taxon>
        <taxon>Caryophanaceae</taxon>
        <taxon>Ureibacillus</taxon>
    </lineage>
</organism>
<dbReference type="Pfam" id="PF14101">
    <property type="entry name" value="DUF4275"/>
    <property type="match status" value="1"/>
</dbReference>
<dbReference type="EMBL" id="JPVN01000016">
    <property type="protein sequence ID" value="KGR77706.1"/>
    <property type="molecule type" value="Genomic_DNA"/>
</dbReference>
<accession>A0A0A3HYM5</accession>
<sequence>MEHKLDLVSILKKKNVKVTEIHKWGTYLRKQFEVHFADHLSEKEKRSIFLHDEDGLCGFLWHIFSYEKKEHLNDEQADFAFENLLKQSCFVFYQNSNDAYILDNAYSISAKDFGNEEDIYIVDKDFNWTYVRTHETGLCGPYFCQKS</sequence>
<dbReference type="AlphaFoldDB" id="A0A0A3HYM5"/>
<gene>
    <name evidence="1" type="ORF">CD29_13715</name>
</gene>
<comment type="caution">
    <text evidence="1">The sequence shown here is derived from an EMBL/GenBank/DDBJ whole genome shotgun (WGS) entry which is preliminary data.</text>
</comment>
<dbReference type="OrthoDB" id="1711074at2"/>
<protein>
    <submittedName>
        <fullName evidence="1">ATP synthase F1 subunit delta</fullName>
    </submittedName>
</protein>
<dbReference type="STRING" id="1384049.CD29_13715"/>
<name>A0A0A3HYM5_9BACL</name>
<proteinExistence type="predicted"/>
<keyword evidence="2" id="KW-1185">Reference proteome</keyword>
<dbReference type="eggNOG" id="ENOG5032J6Q">
    <property type="taxonomic scope" value="Bacteria"/>
</dbReference>
<dbReference type="Proteomes" id="UP000030416">
    <property type="component" value="Unassembled WGS sequence"/>
</dbReference>
<evidence type="ECO:0000313" key="2">
    <source>
        <dbReference type="Proteomes" id="UP000030416"/>
    </source>
</evidence>
<dbReference type="InterPro" id="IPR025454">
    <property type="entry name" value="DUF4275"/>
</dbReference>